<sequence>MRAILAHMVGGYSEIVLVAKLRVIQTCLLPALVYDIVQLLPRISKSHIVTLERQDKQASKVSGEFPKSFKTETSSEMLDEAPYRIHDLHSDMLKKLTECSFRDLENPGIQYQRHGLFNPMVATCRCGEIEYLQREEK</sequence>
<gene>
    <name evidence="1" type="ORF">EVAR_86497_1</name>
</gene>
<comment type="caution">
    <text evidence="1">The sequence shown here is derived from an EMBL/GenBank/DDBJ whole genome shotgun (WGS) entry which is preliminary data.</text>
</comment>
<name>A0A4C1VNV7_EUMVA</name>
<accession>A0A4C1VNV7</accession>
<dbReference type="OrthoDB" id="7429635at2759"/>
<proteinExistence type="predicted"/>
<evidence type="ECO:0000313" key="2">
    <source>
        <dbReference type="Proteomes" id="UP000299102"/>
    </source>
</evidence>
<protein>
    <submittedName>
        <fullName evidence="1">Uncharacterized protein</fullName>
    </submittedName>
</protein>
<dbReference type="AlphaFoldDB" id="A0A4C1VNV7"/>
<keyword evidence="2" id="KW-1185">Reference proteome</keyword>
<dbReference type="EMBL" id="BGZK01000380">
    <property type="protein sequence ID" value="GBP40351.1"/>
    <property type="molecule type" value="Genomic_DNA"/>
</dbReference>
<dbReference type="Proteomes" id="UP000299102">
    <property type="component" value="Unassembled WGS sequence"/>
</dbReference>
<evidence type="ECO:0000313" key="1">
    <source>
        <dbReference type="EMBL" id="GBP40351.1"/>
    </source>
</evidence>
<organism evidence="1 2">
    <name type="scientific">Eumeta variegata</name>
    <name type="common">Bagworm moth</name>
    <name type="synonym">Eumeta japonica</name>
    <dbReference type="NCBI Taxonomy" id="151549"/>
    <lineage>
        <taxon>Eukaryota</taxon>
        <taxon>Metazoa</taxon>
        <taxon>Ecdysozoa</taxon>
        <taxon>Arthropoda</taxon>
        <taxon>Hexapoda</taxon>
        <taxon>Insecta</taxon>
        <taxon>Pterygota</taxon>
        <taxon>Neoptera</taxon>
        <taxon>Endopterygota</taxon>
        <taxon>Lepidoptera</taxon>
        <taxon>Glossata</taxon>
        <taxon>Ditrysia</taxon>
        <taxon>Tineoidea</taxon>
        <taxon>Psychidae</taxon>
        <taxon>Oiketicinae</taxon>
        <taxon>Eumeta</taxon>
    </lineage>
</organism>
<reference evidence="1 2" key="1">
    <citation type="journal article" date="2019" name="Commun. Biol.">
        <title>The bagworm genome reveals a unique fibroin gene that provides high tensile strength.</title>
        <authorList>
            <person name="Kono N."/>
            <person name="Nakamura H."/>
            <person name="Ohtoshi R."/>
            <person name="Tomita M."/>
            <person name="Numata K."/>
            <person name="Arakawa K."/>
        </authorList>
    </citation>
    <scope>NUCLEOTIDE SEQUENCE [LARGE SCALE GENOMIC DNA]</scope>
</reference>